<evidence type="ECO:0000313" key="3">
    <source>
        <dbReference type="Proteomes" id="UP000242450"/>
    </source>
</evidence>
<accession>A0A212C413</accession>
<feature type="compositionally biased region" description="Basic and acidic residues" evidence="1">
    <location>
        <begin position="378"/>
        <end position="392"/>
    </location>
</feature>
<sequence length="429" mass="44718">MSCTGGTVPVTPMEGLSGRSCSQGHLCPVGLTEAAPCPPGFYASGTHPTKCHVCPSGHYCAPGLRPQLCPRAQLTEQRIQSEREEGEAATTGLSSPPAPPDEGRAVYSDYKAAGAHPLPSLSQVSPLPASLGLGFYCPEGTELSWQPCPAGTYGPVPGLSSLQACRACDGGRFCPRANATEAGGQCWEGFFCSRGSTRPNPEAGTEGYYCDSSAGPVQDFSLHPCPEGYYCPPGTFVATQHSCPVGTYGPRKGLRSITECQPCPAGKFCALAGLMAPSGDCAAGHWCVGGATSKDPTHGARGLLCPAGHYCLQAALHYPRSPGLHYPRSPGPTTLERPGCQLQQPSLLIGSHLGQLPAPTPSHPGGRSLGTWPIGSQGRREDTAERLQKRENTTALASAGRSTKTSAARVKRVVLQGPLFSPRLTVPYP</sequence>
<dbReference type="Gene3D" id="2.10.50.10">
    <property type="entry name" value="Tumor Necrosis Factor Receptor, subunit A, domain 2"/>
    <property type="match status" value="1"/>
</dbReference>
<dbReference type="Proteomes" id="UP000242450">
    <property type="component" value="Chromosome 30"/>
</dbReference>
<name>A0A212C413_CEREH</name>
<protein>
    <submittedName>
        <fullName evidence="2">Uncharacterized protein</fullName>
    </submittedName>
</protein>
<proteinExistence type="predicted"/>
<gene>
    <name evidence="2" type="ORF">Celaphus_00016675</name>
</gene>
<dbReference type="EMBL" id="MKHE01000030">
    <property type="protein sequence ID" value="OWK00614.1"/>
    <property type="molecule type" value="Genomic_DNA"/>
</dbReference>
<dbReference type="SUPFAM" id="SSF57184">
    <property type="entry name" value="Growth factor receptor domain"/>
    <property type="match status" value="1"/>
</dbReference>
<dbReference type="PANTHER" id="PTHR46104">
    <property type="entry name" value="GENE 9195-RELATED-RELATED"/>
    <property type="match status" value="1"/>
</dbReference>
<dbReference type="PANTHER" id="PTHR46104:SF1">
    <property type="entry name" value="GENE 9195-RELATED"/>
    <property type="match status" value="1"/>
</dbReference>
<dbReference type="SMART" id="SM01411">
    <property type="entry name" value="Ephrin_rec_like"/>
    <property type="match status" value="3"/>
</dbReference>
<keyword evidence="3" id="KW-1185">Reference proteome</keyword>
<organism evidence="2 3">
    <name type="scientific">Cervus elaphus hippelaphus</name>
    <name type="common">European red deer</name>
    <dbReference type="NCBI Taxonomy" id="46360"/>
    <lineage>
        <taxon>Eukaryota</taxon>
        <taxon>Metazoa</taxon>
        <taxon>Chordata</taxon>
        <taxon>Craniata</taxon>
        <taxon>Vertebrata</taxon>
        <taxon>Euteleostomi</taxon>
        <taxon>Mammalia</taxon>
        <taxon>Eutheria</taxon>
        <taxon>Laurasiatheria</taxon>
        <taxon>Artiodactyla</taxon>
        <taxon>Ruminantia</taxon>
        <taxon>Pecora</taxon>
        <taxon>Cervidae</taxon>
        <taxon>Cervinae</taxon>
        <taxon>Cervus</taxon>
    </lineage>
</organism>
<dbReference type="AlphaFoldDB" id="A0A212C413"/>
<evidence type="ECO:0000256" key="1">
    <source>
        <dbReference type="SAM" id="MobiDB-lite"/>
    </source>
</evidence>
<comment type="caution">
    <text evidence="2">The sequence shown here is derived from an EMBL/GenBank/DDBJ whole genome shotgun (WGS) entry which is preliminary data.</text>
</comment>
<feature type="region of interest" description="Disordered" evidence="1">
    <location>
        <begin position="77"/>
        <end position="105"/>
    </location>
</feature>
<feature type="region of interest" description="Disordered" evidence="1">
    <location>
        <begin position="357"/>
        <end position="404"/>
    </location>
</feature>
<evidence type="ECO:0000313" key="2">
    <source>
        <dbReference type="EMBL" id="OWK00614.1"/>
    </source>
</evidence>
<reference evidence="2 3" key="1">
    <citation type="journal article" date="2018" name="Mol. Genet. Genomics">
        <title>The red deer Cervus elaphus genome CerEla1.0: sequencing, annotating, genes, and chromosomes.</title>
        <authorList>
            <person name="Bana N.A."/>
            <person name="Nyiri A."/>
            <person name="Nagy J."/>
            <person name="Frank K."/>
            <person name="Nagy T."/>
            <person name="Steger V."/>
            <person name="Schiller M."/>
            <person name="Lakatos P."/>
            <person name="Sugar L."/>
            <person name="Horn P."/>
            <person name="Barta E."/>
            <person name="Orosz L."/>
        </authorList>
    </citation>
    <scope>NUCLEOTIDE SEQUENCE [LARGE SCALE GENOMIC DNA]</scope>
    <source>
        <strain evidence="2">Hungarian</strain>
    </source>
</reference>
<feature type="compositionally biased region" description="Polar residues" evidence="1">
    <location>
        <begin position="393"/>
        <end position="404"/>
    </location>
</feature>
<dbReference type="InterPro" id="IPR009030">
    <property type="entry name" value="Growth_fac_rcpt_cys_sf"/>
</dbReference>
<dbReference type="OrthoDB" id="439917at2759"/>